<dbReference type="OrthoDB" id="2250022at2759"/>
<protein>
    <submittedName>
        <fullName evidence="1">Uncharacterized protein</fullName>
    </submittedName>
</protein>
<keyword evidence="2" id="KW-1185">Reference proteome</keyword>
<name>A0A7J6X1C1_THATH</name>
<organism evidence="1 2">
    <name type="scientific">Thalictrum thalictroides</name>
    <name type="common">Rue-anemone</name>
    <name type="synonym">Anemone thalictroides</name>
    <dbReference type="NCBI Taxonomy" id="46969"/>
    <lineage>
        <taxon>Eukaryota</taxon>
        <taxon>Viridiplantae</taxon>
        <taxon>Streptophyta</taxon>
        <taxon>Embryophyta</taxon>
        <taxon>Tracheophyta</taxon>
        <taxon>Spermatophyta</taxon>
        <taxon>Magnoliopsida</taxon>
        <taxon>Ranunculales</taxon>
        <taxon>Ranunculaceae</taxon>
        <taxon>Thalictroideae</taxon>
        <taxon>Thalictrum</taxon>
    </lineage>
</organism>
<sequence>MEGGSEQIIRWQGAQKGQGIVGVGLTGQLLEASTATHSDLTSAESWRPVFFIPWHITWITSWWPYLVKTYTVQFRLCNVALSISNA</sequence>
<dbReference type="Proteomes" id="UP000554482">
    <property type="component" value="Unassembled WGS sequence"/>
</dbReference>
<accession>A0A7J6X1C1</accession>
<dbReference type="EMBL" id="JABWDY010007825">
    <property type="protein sequence ID" value="KAF5202635.1"/>
    <property type="molecule type" value="Genomic_DNA"/>
</dbReference>
<gene>
    <name evidence="1" type="ORF">FRX31_007780</name>
</gene>
<reference evidence="1 2" key="1">
    <citation type="submission" date="2020-06" db="EMBL/GenBank/DDBJ databases">
        <title>Transcriptomic and genomic resources for Thalictrum thalictroides and T. hernandezii: Facilitating candidate gene discovery in an emerging model plant lineage.</title>
        <authorList>
            <person name="Arias T."/>
            <person name="Riano-Pachon D.M."/>
            <person name="Di Stilio V.S."/>
        </authorList>
    </citation>
    <scope>NUCLEOTIDE SEQUENCE [LARGE SCALE GENOMIC DNA]</scope>
    <source>
        <strain evidence="2">cv. WT478/WT964</strain>
        <tissue evidence="1">Leaves</tissue>
    </source>
</reference>
<proteinExistence type="predicted"/>
<dbReference type="AlphaFoldDB" id="A0A7J6X1C1"/>
<comment type="caution">
    <text evidence="1">The sequence shown here is derived from an EMBL/GenBank/DDBJ whole genome shotgun (WGS) entry which is preliminary data.</text>
</comment>
<evidence type="ECO:0000313" key="1">
    <source>
        <dbReference type="EMBL" id="KAF5202635.1"/>
    </source>
</evidence>
<evidence type="ECO:0000313" key="2">
    <source>
        <dbReference type="Proteomes" id="UP000554482"/>
    </source>
</evidence>